<evidence type="ECO:0000256" key="5">
    <source>
        <dbReference type="ARBA" id="ARBA00023136"/>
    </source>
</evidence>
<feature type="transmembrane region" description="Helical" evidence="6">
    <location>
        <begin position="447"/>
        <end position="475"/>
    </location>
</feature>
<dbReference type="InterPro" id="IPR001279">
    <property type="entry name" value="Metallo-B-lactamas"/>
</dbReference>
<sequence>MRLPSVPQSLQDKTLRWSQANPLLVLALAAASGIIIADAGWLHSLSSWLPAASLVLLGAALLRGRSWLLLPACLLVFAFIHTTRTEETFRHPLRLALQHQSRPVQAVIRGSLLPEYDNTADERAHALCISQKIEAPAIGLSMHQPATLLVRLPKGVLFPGPGIYEIHGTLQLPRTASNPGAFDAQTYSLLMGRVARLDVTHMQRISISGGETLWCSFLDKAEACRRWISSQLALDLEEDPQMVAVLRAMALGMSADADDEIEEAFRSSGTLHVFAVSGMQVGLLGVIALLLLKQLGIRRGLALWLAILIVFAYAFVTGWRPSAARAAFMVAIFLSATLVDREASLQNSLGAAALLLLGTDSNQLFMPGFQLSFGVLWFSSIGSAPLLEKLLPFTRLDPFLPPQLASWHQRAWSWCRLRFAEIVSVSVAAWLGSLPFILAHFQSVTPVAVLANCVLVPLSTFCLAATCMSLCAATLHLSGAQIILNNANWALAKAMTLSAAWFASLPGANIHFTPASVLPHAPATLHVLELPFGGAANHLRIGRRHWLLDTGADSSFQRVLRPCLHTSGVNSLEGVFLSHDDADHIGAISKVLTAFHQPQLYCSALEPVKRASPSSTLRQLLAQPGSPTIHRLVAGDLIPLSHTADFKAHVRVLYPSAEIQSQRGDDRAMVLMLHLGPWRVLWLSDAGWSTEKTLCSSSADLRCDVLIRSQHELDQATSPEFLLKASPQLILSSSDARATQTAPSTTVADHAKAQNIPHLDTWLTGGIDLEFTPAQLQISTHRTHQHLTLKPRP</sequence>
<accession>A0A7W7YEG8</accession>
<evidence type="ECO:0000313" key="11">
    <source>
        <dbReference type="Proteomes" id="UP000590740"/>
    </source>
</evidence>
<protein>
    <submittedName>
        <fullName evidence="10">ComEC/Rec2-related protein</fullName>
    </submittedName>
</protein>
<evidence type="ECO:0000313" key="10">
    <source>
        <dbReference type="EMBL" id="MBB5034691.1"/>
    </source>
</evidence>
<evidence type="ECO:0000256" key="4">
    <source>
        <dbReference type="ARBA" id="ARBA00022989"/>
    </source>
</evidence>
<feature type="transmembrane region" description="Helical" evidence="6">
    <location>
        <begin position="21"/>
        <end position="42"/>
    </location>
</feature>
<dbReference type="NCBIfam" id="TIGR00360">
    <property type="entry name" value="ComEC_N-term"/>
    <property type="match status" value="1"/>
</dbReference>
<dbReference type="InterPro" id="IPR004477">
    <property type="entry name" value="ComEC_N"/>
</dbReference>
<dbReference type="Gene3D" id="3.60.15.10">
    <property type="entry name" value="Ribonuclease Z/Hydroxyacylglutathione hydrolase-like"/>
    <property type="match status" value="1"/>
</dbReference>
<organism evidence="10 11">
    <name type="scientific">Prosthecobacter vanneervenii</name>
    <dbReference type="NCBI Taxonomy" id="48466"/>
    <lineage>
        <taxon>Bacteria</taxon>
        <taxon>Pseudomonadati</taxon>
        <taxon>Verrucomicrobiota</taxon>
        <taxon>Verrucomicrobiia</taxon>
        <taxon>Verrucomicrobiales</taxon>
        <taxon>Verrucomicrobiaceae</taxon>
        <taxon>Prosthecobacter</taxon>
    </lineage>
</organism>
<dbReference type="InterPro" id="IPR025405">
    <property type="entry name" value="DUF4131"/>
</dbReference>
<dbReference type="EMBL" id="JACHIG010000011">
    <property type="protein sequence ID" value="MBB5034691.1"/>
    <property type="molecule type" value="Genomic_DNA"/>
</dbReference>
<evidence type="ECO:0000256" key="1">
    <source>
        <dbReference type="ARBA" id="ARBA00004651"/>
    </source>
</evidence>
<dbReference type="RefSeq" id="WP_184342750.1">
    <property type="nucleotide sequence ID" value="NZ_JACHIG010000011.1"/>
</dbReference>
<evidence type="ECO:0000259" key="9">
    <source>
        <dbReference type="Pfam" id="PF13567"/>
    </source>
</evidence>
<feature type="transmembrane region" description="Helical" evidence="6">
    <location>
        <begin position="54"/>
        <end position="80"/>
    </location>
</feature>
<dbReference type="PANTHER" id="PTHR30619">
    <property type="entry name" value="DNA INTERNALIZATION/COMPETENCE PROTEIN COMEC/REC2"/>
    <property type="match status" value="1"/>
</dbReference>
<keyword evidence="2" id="KW-1003">Cell membrane</keyword>
<keyword evidence="3 6" id="KW-0812">Transmembrane</keyword>
<dbReference type="InterPro" id="IPR052159">
    <property type="entry name" value="Competence_DNA_uptake"/>
</dbReference>
<evidence type="ECO:0000256" key="6">
    <source>
        <dbReference type="SAM" id="Phobius"/>
    </source>
</evidence>
<feature type="domain" description="ComEC/Rec2-related protein" evidence="8">
    <location>
        <begin position="250"/>
        <end position="518"/>
    </location>
</feature>
<evidence type="ECO:0000256" key="2">
    <source>
        <dbReference type="ARBA" id="ARBA00022475"/>
    </source>
</evidence>
<feature type="domain" description="Metallo-beta-lactamase" evidence="7">
    <location>
        <begin position="543"/>
        <end position="628"/>
    </location>
</feature>
<dbReference type="Pfam" id="PF00753">
    <property type="entry name" value="Lactamase_B"/>
    <property type="match status" value="1"/>
</dbReference>
<dbReference type="PANTHER" id="PTHR30619:SF1">
    <property type="entry name" value="RECOMBINATION PROTEIN 2"/>
    <property type="match status" value="1"/>
</dbReference>
<feature type="transmembrane region" description="Helical" evidence="6">
    <location>
        <begin position="419"/>
        <end position="441"/>
    </location>
</feature>
<dbReference type="GO" id="GO:0005886">
    <property type="term" value="C:plasma membrane"/>
    <property type="evidence" value="ECO:0007669"/>
    <property type="project" value="UniProtKB-SubCell"/>
</dbReference>
<dbReference type="Pfam" id="PF03772">
    <property type="entry name" value="Competence"/>
    <property type="match status" value="1"/>
</dbReference>
<gene>
    <name evidence="10" type="ORF">HNQ65_004299</name>
</gene>
<feature type="transmembrane region" description="Helical" evidence="6">
    <location>
        <begin position="271"/>
        <end position="291"/>
    </location>
</feature>
<dbReference type="InterPro" id="IPR036866">
    <property type="entry name" value="RibonucZ/Hydroxyglut_hydro"/>
</dbReference>
<name>A0A7W7YEG8_9BACT</name>
<keyword evidence="11" id="KW-1185">Reference proteome</keyword>
<keyword evidence="4 6" id="KW-1133">Transmembrane helix</keyword>
<dbReference type="AlphaFoldDB" id="A0A7W7YEG8"/>
<dbReference type="SUPFAM" id="SSF56281">
    <property type="entry name" value="Metallo-hydrolase/oxidoreductase"/>
    <property type="match status" value="1"/>
</dbReference>
<evidence type="ECO:0000259" key="8">
    <source>
        <dbReference type="Pfam" id="PF03772"/>
    </source>
</evidence>
<proteinExistence type="predicted"/>
<reference evidence="10 11" key="1">
    <citation type="submission" date="2020-08" db="EMBL/GenBank/DDBJ databases">
        <title>Genomic Encyclopedia of Type Strains, Phase IV (KMG-IV): sequencing the most valuable type-strain genomes for metagenomic binning, comparative biology and taxonomic classification.</title>
        <authorList>
            <person name="Goeker M."/>
        </authorList>
    </citation>
    <scope>NUCLEOTIDE SEQUENCE [LARGE SCALE GENOMIC DNA]</scope>
    <source>
        <strain evidence="10 11">DSM 12252</strain>
    </source>
</reference>
<comment type="caution">
    <text evidence="10">The sequence shown here is derived from an EMBL/GenBank/DDBJ whole genome shotgun (WGS) entry which is preliminary data.</text>
</comment>
<feature type="transmembrane region" description="Helical" evidence="6">
    <location>
        <begin position="297"/>
        <end position="316"/>
    </location>
</feature>
<keyword evidence="5 6" id="KW-0472">Membrane</keyword>
<evidence type="ECO:0000259" key="7">
    <source>
        <dbReference type="Pfam" id="PF00753"/>
    </source>
</evidence>
<evidence type="ECO:0000256" key="3">
    <source>
        <dbReference type="ARBA" id="ARBA00022692"/>
    </source>
</evidence>
<feature type="domain" description="DUF4131" evidence="9">
    <location>
        <begin position="44"/>
        <end position="188"/>
    </location>
</feature>
<dbReference type="Pfam" id="PF13567">
    <property type="entry name" value="DUF4131"/>
    <property type="match status" value="1"/>
</dbReference>
<dbReference type="Proteomes" id="UP000590740">
    <property type="component" value="Unassembled WGS sequence"/>
</dbReference>
<comment type="subcellular location">
    <subcellularLocation>
        <location evidence="1">Cell membrane</location>
        <topology evidence="1">Multi-pass membrane protein</topology>
    </subcellularLocation>
</comment>